<organism evidence="3 4">
    <name type="scientific">Paraburkholderia phenazinium</name>
    <dbReference type="NCBI Taxonomy" id="60549"/>
    <lineage>
        <taxon>Bacteria</taxon>
        <taxon>Pseudomonadati</taxon>
        <taxon>Pseudomonadota</taxon>
        <taxon>Betaproteobacteria</taxon>
        <taxon>Burkholderiales</taxon>
        <taxon>Burkholderiaceae</taxon>
        <taxon>Paraburkholderia</taxon>
    </lineage>
</organism>
<dbReference type="Pfam" id="PF13671">
    <property type="entry name" value="AAA_33"/>
    <property type="match status" value="1"/>
</dbReference>
<dbReference type="InterPro" id="IPR052732">
    <property type="entry name" value="Cell-binding_unc_protein"/>
</dbReference>
<feature type="region of interest" description="Disordered" evidence="1">
    <location>
        <begin position="542"/>
        <end position="566"/>
    </location>
</feature>
<protein>
    <recommendedName>
        <fullName evidence="2">Aminoglycoside phosphotransferase domain-containing protein</fullName>
    </recommendedName>
</protein>
<dbReference type="Pfam" id="PF01636">
    <property type="entry name" value="APH"/>
    <property type="match status" value="1"/>
</dbReference>
<dbReference type="PANTHER" id="PTHR43883:SF1">
    <property type="entry name" value="GLUCONOKINASE"/>
    <property type="match status" value="1"/>
</dbReference>
<dbReference type="OrthoDB" id="9810277at2"/>
<dbReference type="SUPFAM" id="SSF52540">
    <property type="entry name" value="P-loop containing nucleoside triphosphate hydrolases"/>
    <property type="match status" value="1"/>
</dbReference>
<dbReference type="InterPro" id="IPR011009">
    <property type="entry name" value="Kinase-like_dom_sf"/>
</dbReference>
<gene>
    <name evidence="3" type="ORF">SAMN05216466_1394</name>
</gene>
<dbReference type="InterPro" id="IPR027417">
    <property type="entry name" value="P-loop_NTPase"/>
</dbReference>
<sequence>MPTQSTAPIRRTLHAQRRECIARHGWSRIDASLQRPSSYRHPAGRIRRIETHLSVIYLAGRYAYKIKKPVDLGFVDFTDVFARQHDCNEEVRLNRRLACGLYLGVAPIVRLGRICKVGARGTPVEHAVRMKRFDERELFSRLLARGELGFGLIDRMAERLAAFHRSSPSTTPRRMLGSAPFVRAQMESVLASLERETGTLVPTRLRWWCEREGARLAGHFEARRTSGFVRECHGDLHLDNIVRKGNDAVMFDCIEFSEALRWMDVASDLAFPLMDLQAHGRDDLASALLNGWLQRTGDFAVLTSLRFYVVYRALVRALVEALKSRGSLVADGLARARHYVTCAARMASAPQPYLLLCHGYSGSGKSVASEALATHIGAIRLSSDTERKRQHPFAPPDYHPLPAASYSRKAIDSHYDALLAMARRVVEAGYPALVDATFLKQQHRARFIELACVFDVPVFLLDFHTRPQQLAERVRNRTTDAGQSSDANAAVLVRQLANEEPLTPDEAALTIAFDTDVPLGAFQRATYWKPLLVRLHPERAVEHPDPTGTRQWQSSDGGAVGCRSVA</sequence>
<dbReference type="Proteomes" id="UP000199706">
    <property type="component" value="Unassembled WGS sequence"/>
</dbReference>
<dbReference type="EMBL" id="FNCJ01000039">
    <property type="protein sequence ID" value="SDI86030.1"/>
    <property type="molecule type" value="Genomic_DNA"/>
</dbReference>
<dbReference type="InterPro" id="IPR002575">
    <property type="entry name" value="Aminoglycoside_PTrfase"/>
</dbReference>
<dbReference type="AlphaFoldDB" id="A0A1G8P2K2"/>
<dbReference type="RefSeq" id="WP_090695985.1">
    <property type="nucleotide sequence ID" value="NZ_CADERL010000004.1"/>
</dbReference>
<evidence type="ECO:0000313" key="4">
    <source>
        <dbReference type="Proteomes" id="UP000199706"/>
    </source>
</evidence>
<accession>A0A1G8P2K2</accession>
<name>A0A1G8P2K2_9BURK</name>
<reference evidence="3 4" key="1">
    <citation type="submission" date="2016-10" db="EMBL/GenBank/DDBJ databases">
        <authorList>
            <person name="de Groot N.N."/>
        </authorList>
    </citation>
    <scope>NUCLEOTIDE SEQUENCE [LARGE SCALE GENOMIC DNA]</scope>
    <source>
        <strain evidence="3 4">LMG 2247</strain>
    </source>
</reference>
<dbReference type="Gene3D" id="3.90.1200.10">
    <property type="match status" value="1"/>
</dbReference>
<dbReference type="SUPFAM" id="SSF56112">
    <property type="entry name" value="Protein kinase-like (PK-like)"/>
    <property type="match status" value="1"/>
</dbReference>
<evidence type="ECO:0000259" key="2">
    <source>
        <dbReference type="Pfam" id="PF01636"/>
    </source>
</evidence>
<evidence type="ECO:0000313" key="3">
    <source>
        <dbReference type="EMBL" id="SDI86030.1"/>
    </source>
</evidence>
<dbReference type="PANTHER" id="PTHR43883">
    <property type="entry name" value="SLR0207 PROTEIN"/>
    <property type="match status" value="1"/>
</dbReference>
<dbReference type="Gene3D" id="3.40.50.300">
    <property type="entry name" value="P-loop containing nucleotide triphosphate hydrolases"/>
    <property type="match status" value="1"/>
</dbReference>
<proteinExistence type="predicted"/>
<feature type="domain" description="Aminoglycoside phosphotransferase" evidence="2">
    <location>
        <begin position="152"/>
        <end position="297"/>
    </location>
</feature>
<evidence type="ECO:0000256" key="1">
    <source>
        <dbReference type="SAM" id="MobiDB-lite"/>
    </source>
</evidence>